<accession>A0A1W6I185</accession>
<name>A0A1W6I185_SPV1</name>
<dbReference type="RefSeq" id="YP_009497889.1">
    <property type="nucleotide sequence ID" value="NC_038017.1"/>
</dbReference>
<dbReference type="KEGG" id="vg:37273760"/>
<keyword evidence="3" id="KW-1185">Reference proteome</keyword>
<sequence>MGWCDSNQTVTIAGITIPQGAYQSLLEMYQFASSGLTSGFWSALATVGLLSNPVTSTLLYYAFYNSYNASQQVLNYLQQYEQQYNNAKQVDPNAQLNVNITVKYYNPLNGIKNIPIINEIWYTVEDGLNYYINESYSYMLQNSQDIQECLPQGWTFNGITITQPQAGEWDVTFQFTESGSPDFPLWLIAVAIVSVAIIVVALGYFYVLPNAELQYQNNLTKFANTVANNTSNIFTSCVQSGGSTSTCSQLASNYLNLLGQEGTASSISPITQLSSLFEYALIGLVVIVVAYFAGKALSGKKGGS</sequence>
<feature type="transmembrane region" description="Helical" evidence="1">
    <location>
        <begin position="40"/>
        <end position="63"/>
    </location>
</feature>
<evidence type="ECO:0000256" key="1">
    <source>
        <dbReference type="SAM" id="Phobius"/>
    </source>
</evidence>
<keyword evidence="1" id="KW-0472">Membrane</keyword>
<organismHost>
    <name type="scientific">Sulfolobus</name>
    <dbReference type="NCBI Taxonomy" id="2284"/>
</organismHost>
<reference evidence="2" key="1">
    <citation type="journal article" date="2017" name="J. Virol.">
        <title>A novel type of polyhedral viruses infecting hyperthermophilic archaea.</title>
        <authorList>
            <person name="Liu Y."/>
            <person name="Ishino S."/>
            <person name="Ishino Y."/>
            <person name="Pehau-Arnaudet G."/>
            <person name="Krupovic M."/>
            <person name="Prangishvili D."/>
        </authorList>
    </citation>
    <scope>NUCLEOTIDE SEQUENCE [LARGE SCALE GENOMIC DNA]</scope>
    <source>
        <strain evidence="2">S14</strain>
    </source>
</reference>
<evidence type="ECO:0000313" key="2">
    <source>
        <dbReference type="EMBL" id="ARM37824.1"/>
    </source>
</evidence>
<dbReference type="GeneID" id="37273760"/>
<feature type="transmembrane region" description="Helical" evidence="1">
    <location>
        <begin position="276"/>
        <end position="294"/>
    </location>
</feature>
<dbReference type="Proteomes" id="UP000224527">
    <property type="component" value="Segment"/>
</dbReference>
<dbReference type="EMBL" id="KY780159">
    <property type="protein sequence ID" value="ARM37824.1"/>
    <property type="molecule type" value="Genomic_DNA"/>
</dbReference>
<evidence type="ECO:0000313" key="3">
    <source>
        <dbReference type="Proteomes" id="UP000224527"/>
    </source>
</evidence>
<feature type="transmembrane region" description="Helical" evidence="1">
    <location>
        <begin position="185"/>
        <end position="207"/>
    </location>
</feature>
<organism evidence="2">
    <name type="scientific">Sulfolobus polyhedral virus 1</name>
    <name type="common">SPV1</name>
    <dbReference type="NCBI Taxonomy" id="1982658"/>
    <lineage>
        <taxon>Viruses</taxon>
        <taxon>Viruses incertae sedis</taxon>
        <taxon>Portogloboviridae</taxon>
        <taxon>Alphaportoglobovirus</taxon>
        <taxon>Alphaportoglobovirus beppuense</taxon>
        <taxon>Sulfolobus alphaportoglobovirus 1</taxon>
    </lineage>
</organism>
<keyword evidence="1" id="KW-1133">Transmembrane helix</keyword>
<keyword evidence="1" id="KW-0812">Transmembrane</keyword>
<protein>
    <submittedName>
        <fullName evidence="2">Structural protein VP5</fullName>
    </submittedName>
</protein>
<proteinExistence type="predicted"/>